<reference evidence="1 2" key="1">
    <citation type="submission" date="2018-06" db="EMBL/GenBank/DDBJ databases">
        <authorList>
            <consortium name="Pathogen Informatics"/>
            <person name="Doyle S."/>
        </authorList>
    </citation>
    <scope>NUCLEOTIDE SEQUENCE [LARGE SCALE GENOMIC DNA]</scope>
    <source>
        <strain evidence="1 2">NCTC8105</strain>
    </source>
</reference>
<proteinExistence type="predicted"/>
<dbReference type="EMBL" id="UGHP01000001">
    <property type="protein sequence ID" value="STQ78435.1"/>
    <property type="molecule type" value="Genomic_DNA"/>
</dbReference>
<sequence length="45" mass="5253">MLFAKLFCIHVISLLLLSVPAHLLYPPARYERILDALWSSVWRLS</sequence>
<name>A0A377PDV8_HAFAL</name>
<organism evidence="1 2">
    <name type="scientific">Hafnia alvei</name>
    <dbReference type="NCBI Taxonomy" id="569"/>
    <lineage>
        <taxon>Bacteria</taxon>
        <taxon>Pseudomonadati</taxon>
        <taxon>Pseudomonadota</taxon>
        <taxon>Gammaproteobacteria</taxon>
        <taxon>Enterobacterales</taxon>
        <taxon>Hafniaceae</taxon>
        <taxon>Hafnia</taxon>
    </lineage>
</organism>
<dbReference type="AlphaFoldDB" id="A0A377PDV8"/>
<accession>A0A377PDV8</accession>
<evidence type="ECO:0000313" key="1">
    <source>
        <dbReference type="EMBL" id="STQ78435.1"/>
    </source>
</evidence>
<gene>
    <name evidence="1" type="ORF">NCTC8105_00457</name>
</gene>
<dbReference type="Proteomes" id="UP000254821">
    <property type="component" value="Unassembled WGS sequence"/>
</dbReference>
<protein>
    <submittedName>
        <fullName evidence="1">Uncharacterized protein</fullName>
    </submittedName>
</protein>
<evidence type="ECO:0000313" key="2">
    <source>
        <dbReference type="Proteomes" id="UP000254821"/>
    </source>
</evidence>